<dbReference type="InterPro" id="IPR004561">
    <property type="entry name" value="IsoChor_synthase"/>
</dbReference>
<proteinExistence type="inferred from homology"/>
<evidence type="ECO:0000256" key="2">
    <source>
        <dbReference type="ARBA" id="ARBA00005297"/>
    </source>
</evidence>
<dbReference type="NCBIfam" id="TIGR00543">
    <property type="entry name" value="isochor_syn"/>
    <property type="match status" value="1"/>
</dbReference>
<dbReference type="Proteomes" id="UP001500920">
    <property type="component" value="Unassembled WGS sequence"/>
</dbReference>
<gene>
    <name evidence="7" type="ORF">GCM10022378_12040</name>
</gene>
<evidence type="ECO:0000313" key="8">
    <source>
        <dbReference type="Proteomes" id="UP001500920"/>
    </source>
</evidence>
<dbReference type="EMBL" id="BAABCK010000021">
    <property type="protein sequence ID" value="GAA3723503.1"/>
    <property type="molecule type" value="Genomic_DNA"/>
</dbReference>
<dbReference type="InterPro" id="IPR005801">
    <property type="entry name" value="ADC_synthase"/>
</dbReference>
<comment type="catalytic activity">
    <reaction evidence="1">
        <text>chorismate = isochorismate</text>
        <dbReference type="Rhea" id="RHEA:18985"/>
        <dbReference type="ChEBI" id="CHEBI:29748"/>
        <dbReference type="ChEBI" id="CHEBI:29780"/>
        <dbReference type="EC" id="5.4.4.2"/>
    </reaction>
</comment>
<evidence type="ECO:0000259" key="6">
    <source>
        <dbReference type="Pfam" id="PF00425"/>
    </source>
</evidence>
<dbReference type="PANTHER" id="PTHR42839">
    <property type="entry name" value="ISOCHORISMATE SYNTHASE ENTC"/>
    <property type="match status" value="1"/>
</dbReference>
<evidence type="ECO:0000256" key="3">
    <source>
        <dbReference type="ARBA" id="ARBA00012824"/>
    </source>
</evidence>
<dbReference type="PANTHER" id="PTHR42839:SF1">
    <property type="entry name" value="ISOCHORISMATE SYNTHASE MENF"/>
    <property type="match status" value="1"/>
</dbReference>
<accession>A0ABP7ERP1</accession>
<dbReference type="SUPFAM" id="SSF56322">
    <property type="entry name" value="ADC synthase"/>
    <property type="match status" value="1"/>
</dbReference>
<feature type="domain" description="Chorismate-utilising enzyme C-terminal" evidence="6">
    <location>
        <begin position="190"/>
        <end position="441"/>
    </location>
</feature>
<evidence type="ECO:0000256" key="4">
    <source>
        <dbReference type="ARBA" id="ARBA00023235"/>
    </source>
</evidence>
<dbReference type="RefSeq" id="WP_344702420.1">
    <property type="nucleotide sequence ID" value="NZ_BAABCK010000021.1"/>
</dbReference>
<dbReference type="InterPro" id="IPR015890">
    <property type="entry name" value="Chorismate_C"/>
</dbReference>
<keyword evidence="8" id="KW-1185">Reference proteome</keyword>
<comment type="caution">
    <text evidence="7">The sequence shown here is derived from an EMBL/GenBank/DDBJ whole genome shotgun (WGS) entry which is preliminary data.</text>
</comment>
<keyword evidence="4" id="KW-0413">Isomerase</keyword>
<evidence type="ECO:0000256" key="1">
    <source>
        <dbReference type="ARBA" id="ARBA00000799"/>
    </source>
</evidence>
<dbReference type="EC" id="5.4.4.2" evidence="3"/>
<evidence type="ECO:0000256" key="5">
    <source>
        <dbReference type="ARBA" id="ARBA00041564"/>
    </source>
</evidence>
<name>A0ABP7ERP1_9STAP</name>
<evidence type="ECO:0000313" key="7">
    <source>
        <dbReference type="EMBL" id="GAA3723503.1"/>
    </source>
</evidence>
<sequence length="454" mass="51807">MNLEAYQRILDDLKLDTDKKYLSLQMPIDGFDLNERKIFSHFHDAQGSRYWFRSKDGRYDSIGIKFQESIKRDKYSAEVLEEQKTSLFQKIQQVAVKDGMASSLGLFGGTRFDDKDTTDEWNDFGMVEFHLPKWQFDLANSELFYTVRTDEVDLDEILIDISDKLREIGAITPEPAQAPEVHMMKDIFPEEWKALVDEALGVLDDTDFRKIVLARQRLLTFKAQADPLYLLDRLNDESGTYTIYYEKGQSIFISKSPEKLFDIKDGVLRTNAIAGSAERTGVEATDEQQKAFLLNDEKNRYEHELVRESIVQNLEPYTEDIEFAEGPAILSNRYIYHLHTPISAKLAEDASLFALLDAIHPTPAVGGMPKDKARDYIMENEYGTRGLYAAPLGMIHENDDSEFVVSIRSMLLNSKSATLFAGCGIVRGSSSEKEHEETRIKFTPMLNVLGVEPE</sequence>
<dbReference type="Gene3D" id="3.60.120.10">
    <property type="entry name" value="Anthranilate synthase"/>
    <property type="match status" value="1"/>
</dbReference>
<protein>
    <recommendedName>
        <fullName evidence="3">isochorismate synthase</fullName>
        <ecNumber evidence="3">5.4.4.2</ecNumber>
    </recommendedName>
    <alternativeName>
        <fullName evidence="5">Isochorismate mutase</fullName>
    </alternativeName>
</protein>
<reference evidence="8" key="1">
    <citation type="journal article" date="2019" name="Int. J. Syst. Evol. Microbiol.">
        <title>The Global Catalogue of Microorganisms (GCM) 10K type strain sequencing project: providing services to taxonomists for standard genome sequencing and annotation.</title>
        <authorList>
            <consortium name="The Broad Institute Genomics Platform"/>
            <consortium name="The Broad Institute Genome Sequencing Center for Infectious Disease"/>
            <person name="Wu L."/>
            <person name="Ma J."/>
        </authorList>
    </citation>
    <scope>NUCLEOTIDE SEQUENCE [LARGE SCALE GENOMIC DNA]</scope>
    <source>
        <strain evidence="8">JCM 16981</strain>
    </source>
</reference>
<dbReference type="Pfam" id="PF00425">
    <property type="entry name" value="Chorismate_bind"/>
    <property type="match status" value="1"/>
</dbReference>
<organism evidence="7 8">
    <name type="scientific">Salinicoccus jeotgali</name>
    <dbReference type="NCBI Taxonomy" id="381634"/>
    <lineage>
        <taxon>Bacteria</taxon>
        <taxon>Bacillati</taxon>
        <taxon>Bacillota</taxon>
        <taxon>Bacilli</taxon>
        <taxon>Bacillales</taxon>
        <taxon>Staphylococcaceae</taxon>
        <taxon>Salinicoccus</taxon>
    </lineage>
</organism>
<comment type="similarity">
    <text evidence="2">Belongs to the isochorismate synthase family.</text>
</comment>